<dbReference type="Proteomes" id="UP001281147">
    <property type="component" value="Unassembled WGS sequence"/>
</dbReference>
<dbReference type="EMBL" id="JAUTXU010000007">
    <property type="protein sequence ID" value="KAK3723937.1"/>
    <property type="molecule type" value="Genomic_DNA"/>
</dbReference>
<name>A0ACC3NW24_9PEZI</name>
<accession>A0ACC3NW24</accession>
<evidence type="ECO:0000313" key="2">
    <source>
        <dbReference type="Proteomes" id="UP001281147"/>
    </source>
</evidence>
<evidence type="ECO:0000313" key="1">
    <source>
        <dbReference type="EMBL" id="KAK3723937.1"/>
    </source>
</evidence>
<sequence length="258" mass="28475">MADEEDRASIYLYDGDREDVLQPVTVSRTDSEAGWDTIVDQSYEAAGAESATTNTPDDSTWADSDLPAEPGRVSEDATPAQSSSPALVQVFFGGKSVSKVRAKQPTQDAKTPDLLQTEERNEDSQSSAPNSPNNSTTTTSATEPEAIDDDTVVDEVEYINSSRKKYNQVWYWVKWEGSDELTEEPASHLLGSADEAIADFHHLNPKSYGPPKGFQTPQGWTAPSATAAETTTATRRLFTSYTQFPRFRYRPRLTQSFK</sequence>
<keyword evidence="2" id="KW-1185">Reference proteome</keyword>
<organism evidence="1 2">
    <name type="scientific">Vermiconidia calcicola</name>
    <dbReference type="NCBI Taxonomy" id="1690605"/>
    <lineage>
        <taxon>Eukaryota</taxon>
        <taxon>Fungi</taxon>
        <taxon>Dikarya</taxon>
        <taxon>Ascomycota</taxon>
        <taxon>Pezizomycotina</taxon>
        <taxon>Dothideomycetes</taxon>
        <taxon>Dothideomycetidae</taxon>
        <taxon>Mycosphaerellales</taxon>
        <taxon>Extremaceae</taxon>
        <taxon>Vermiconidia</taxon>
    </lineage>
</organism>
<reference evidence="1" key="1">
    <citation type="submission" date="2023-07" db="EMBL/GenBank/DDBJ databases">
        <title>Black Yeasts Isolated from many extreme environments.</title>
        <authorList>
            <person name="Coleine C."/>
            <person name="Stajich J.E."/>
            <person name="Selbmann L."/>
        </authorList>
    </citation>
    <scope>NUCLEOTIDE SEQUENCE</scope>
    <source>
        <strain evidence="1">CCFEE 5714</strain>
    </source>
</reference>
<comment type="caution">
    <text evidence="1">The sequence shown here is derived from an EMBL/GenBank/DDBJ whole genome shotgun (WGS) entry which is preliminary data.</text>
</comment>
<gene>
    <name evidence="1" type="ORF">LTR37_001421</name>
</gene>
<protein>
    <submittedName>
        <fullName evidence="1">Uncharacterized protein</fullName>
    </submittedName>
</protein>
<proteinExistence type="predicted"/>